<comment type="similarity">
    <text evidence="1 3">Belongs to the aldehyde dehydrogenase family.</text>
</comment>
<keyword evidence="5" id="KW-0175">Coiled coil</keyword>
<dbReference type="InterPro" id="IPR016163">
    <property type="entry name" value="Ald_DH_C"/>
</dbReference>
<dbReference type="AlphaFoldDB" id="A0A0G0PNV0"/>
<dbReference type="Gene3D" id="3.40.309.10">
    <property type="entry name" value="Aldehyde Dehydrogenase, Chain A, domain 2"/>
    <property type="match status" value="1"/>
</dbReference>
<dbReference type="CDD" id="cd07078">
    <property type="entry name" value="ALDH"/>
    <property type="match status" value="1"/>
</dbReference>
<evidence type="ECO:0000256" key="4">
    <source>
        <dbReference type="PIRSR" id="PIRSR036492-1"/>
    </source>
</evidence>
<protein>
    <recommendedName>
        <fullName evidence="3">Aldehyde dehydrogenase</fullName>
    </recommendedName>
</protein>
<sequence length="456" mass="50863">MTKLISVNPSTKEKLGEVAITTKKQVLTKIAKAKTAFSSWGYLELNKRIELLSKVVNEIEKTKDELAILATKEMGMPITDSKYDISDALHYFKWYLENAAKYLSPEVTYEDDKVVHRVYYEPRGVVAAITPWNYPTSNVIWAVGQSLVCGNTVVYKTSEENPLFGKMIEEIFTKHLPNGVFQEVYGDGNVGKLLVSGDIDFIAFTGSTEIGRYLYKVAAKKFIGLTLELGGSAPGIVFEDADLQLATENIYFNRYGNCGQTCDGLKRLIIHKDVADKLVTLLKEKLAKIKVGNALNEDIEIGPLVSEKQFNRLSHQVEDATRKGAKVVVGGKKINSLNGYFFEPTILSNIRKNMLVWKEEVFGPVLPVITFEEDNEAILLANDTVYGLGSYVYTKDLRRAKDIAHQIKAGMVSINGESYVQPYNPFGGCKMSGFGREHGKFGFRELTQVKVVSSNK</sequence>
<dbReference type="EMBL" id="LBXL01000020">
    <property type="protein sequence ID" value="KKR29854.1"/>
    <property type="molecule type" value="Genomic_DNA"/>
</dbReference>
<dbReference type="Proteomes" id="UP000034793">
    <property type="component" value="Unassembled WGS sequence"/>
</dbReference>
<evidence type="ECO:0000256" key="2">
    <source>
        <dbReference type="ARBA" id="ARBA00023002"/>
    </source>
</evidence>
<evidence type="ECO:0000313" key="7">
    <source>
        <dbReference type="EMBL" id="KKR29854.1"/>
    </source>
</evidence>
<feature type="coiled-coil region" evidence="5">
    <location>
        <begin position="42"/>
        <end position="72"/>
    </location>
</feature>
<evidence type="ECO:0000313" key="8">
    <source>
        <dbReference type="Proteomes" id="UP000034793"/>
    </source>
</evidence>
<keyword evidence="2 3" id="KW-0560">Oxidoreductase</keyword>
<comment type="caution">
    <text evidence="7">The sequence shown here is derived from an EMBL/GenBank/DDBJ whole genome shotgun (WGS) entry which is preliminary data.</text>
</comment>
<dbReference type="SUPFAM" id="SSF53720">
    <property type="entry name" value="ALDH-like"/>
    <property type="match status" value="1"/>
</dbReference>
<name>A0A0G0PNV0_9BACT</name>
<evidence type="ECO:0000259" key="6">
    <source>
        <dbReference type="Pfam" id="PF00171"/>
    </source>
</evidence>
<evidence type="ECO:0000256" key="5">
    <source>
        <dbReference type="SAM" id="Coils"/>
    </source>
</evidence>
<accession>A0A0G0PNV0</accession>
<evidence type="ECO:0000256" key="3">
    <source>
        <dbReference type="PIRNR" id="PIRNR036492"/>
    </source>
</evidence>
<dbReference type="Gene3D" id="3.40.605.10">
    <property type="entry name" value="Aldehyde Dehydrogenase, Chain A, domain 1"/>
    <property type="match status" value="1"/>
</dbReference>
<dbReference type="PATRIC" id="fig|1618552.3.peg.618"/>
<feature type="active site" evidence="4">
    <location>
        <position position="262"/>
    </location>
</feature>
<dbReference type="FunFam" id="3.40.309.10:FF:000009">
    <property type="entry name" value="Aldehyde dehydrogenase A"/>
    <property type="match status" value="1"/>
</dbReference>
<gene>
    <name evidence="7" type="ORF">UT61_C0020G0002</name>
</gene>
<dbReference type="InterPro" id="IPR016162">
    <property type="entry name" value="Ald_DH_N"/>
</dbReference>
<dbReference type="GO" id="GO:0006081">
    <property type="term" value="P:aldehyde metabolic process"/>
    <property type="evidence" value="ECO:0007669"/>
    <property type="project" value="InterPro"/>
</dbReference>
<reference evidence="7 8" key="1">
    <citation type="journal article" date="2015" name="Nature">
        <title>rRNA introns, odd ribosomes, and small enigmatic genomes across a large radiation of phyla.</title>
        <authorList>
            <person name="Brown C.T."/>
            <person name="Hug L.A."/>
            <person name="Thomas B.C."/>
            <person name="Sharon I."/>
            <person name="Castelle C.J."/>
            <person name="Singh A."/>
            <person name="Wilkins M.J."/>
            <person name="Williams K.H."/>
            <person name="Banfield J.F."/>
        </authorList>
    </citation>
    <scope>NUCLEOTIDE SEQUENCE [LARGE SCALE GENOMIC DNA]</scope>
</reference>
<dbReference type="PIRSF" id="PIRSF036492">
    <property type="entry name" value="ALDH"/>
    <property type="match status" value="1"/>
</dbReference>
<proteinExistence type="inferred from homology"/>
<dbReference type="Pfam" id="PF00171">
    <property type="entry name" value="Aldedh"/>
    <property type="match status" value="1"/>
</dbReference>
<feature type="domain" description="Aldehyde dehydrogenase" evidence="6">
    <location>
        <begin position="6"/>
        <end position="452"/>
    </location>
</feature>
<evidence type="ECO:0000256" key="1">
    <source>
        <dbReference type="ARBA" id="ARBA00009986"/>
    </source>
</evidence>
<organism evidence="7 8">
    <name type="scientific">Candidatus Woesebacteria bacterium GW2011_GWA1_39_8</name>
    <dbReference type="NCBI Taxonomy" id="1618552"/>
    <lineage>
        <taxon>Bacteria</taxon>
        <taxon>Candidatus Woeseibacteriota</taxon>
    </lineage>
</organism>
<dbReference type="PANTHER" id="PTHR11699">
    <property type="entry name" value="ALDEHYDE DEHYDROGENASE-RELATED"/>
    <property type="match status" value="1"/>
</dbReference>
<dbReference type="InterPro" id="IPR016161">
    <property type="entry name" value="Ald_DH/histidinol_DH"/>
</dbReference>
<feature type="active site" evidence="4">
    <location>
        <position position="228"/>
    </location>
</feature>
<dbReference type="GO" id="GO:0016620">
    <property type="term" value="F:oxidoreductase activity, acting on the aldehyde or oxo group of donors, NAD or NADP as acceptor"/>
    <property type="evidence" value="ECO:0007669"/>
    <property type="project" value="InterPro"/>
</dbReference>
<dbReference type="InterPro" id="IPR015590">
    <property type="entry name" value="Aldehyde_DH_dom"/>
</dbReference>
<dbReference type="InterPro" id="IPR012394">
    <property type="entry name" value="Aldehyde_DH_NAD(P)"/>
</dbReference>